<dbReference type="STRING" id="224129.A0A1W4XHL9"/>
<sequence>MDEERKRLFYIPGDFTPARYQHHSRELLLQQYLNPKYEERKRAGFPTLADGFSKEPDKSNIYEYKPVDEVDLDKDKDMWSEKCHYKSIYIPKKTECVCNPKETKKERNMCSKLKRIPSTVINAMKNFELAKRLHKENLEHHPLPEVITDAMYQKLQYQRAKEPGLALKDEKFASAVAWKEYGGYAPTRCSKLKIYRPKTGVEKRVIENINEGPCSVSSFDKRWRFIRKTKVTPMDLAICWDMLPVNPWDEPKRDMHIDGSNGSSAPAVFQLVQNPQYKPSRSTNNKGLCCQERRPYTAIVPSAKVQEDVPRVHSAYYEREERRYQSCPCLGKCQGVGHANSKI</sequence>
<evidence type="ECO:0000313" key="1">
    <source>
        <dbReference type="Proteomes" id="UP000192223"/>
    </source>
</evidence>
<proteinExistence type="predicted"/>
<gene>
    <name evidence="2" type="primary">LOC108741808</name>
</gene>
<dbReference type="OrthoDB" id="521617at2759"/>
<evidence type="ECO:0000313" key="2">
    <source>
        <dbReference type="RefSeq" id="XP_018332287.1"/>
    </source>
</evidence>
<dbReference type="InParanoid" id="A0A1W4XHL9"/>
<name>A0A1W4XHL9_AGRPL</name>
<keyword evidence="1" id="KW-1185">Reference proteome</keyword>
<dbReference type="KEGG" id="apln:108741808"/>
<protein>
    <submittedName>
        <fullName evidence="2">Uncharacterized protein LOC108741808</fullName>
    </submittedName>
</protein>
<dbReference type="GeneID" id="108741808"/>
<dbReference type="AlphaFoldDB" id="A0A1W4XHL9"/>
<dbReference type="Proteomes" id="UP000192223">
    <property type="component" value="Unplaced"/>
</dbReference>
<organism evidence="1 2">
    <name type="scientific">Agrilus planipennis</name>
    <name type="common">Emerald ash borer</name>
    <name type="synonym">Agrilus marcopoli</name>
    <dbReference type="NCBI Taxonomy" id="224129"/>
    <lineage>
        <taxon>Eukaryota</taxon>
        <taxon>Metazoa</taxon>
        <taxon>Ecdysozoa</taxon>
        <taxon>Arthropoda</taxon>
        <taxon>Hexapoda</taxon>
        <taxon>Insecta</taxon>
        <taxon>Pterygota</taxon>
        <taxon>Neoptera</taxon>
        <taxon>Endopterygota</taxon>
        <taxon>Coleoptera</taxon>
        <taxon>Polyphaga</taxon>
        <taxon>Elateriformia</taxon>
        <taxon>Buprestoidea</taxon>
        <taxon>Buprestidae</taxon>
        <taxon>Agrilinae</taxon>
        <taxon>Agrilus</taxon>
    </lineage>
</organism>
<dbReference type="RefSeq" id="XP_018332287.1">
    <property type="nucleotide sequence ID" value="XM_018476785.2"/>
</dbReference>
<accession>A0A1W4XHL9</accession>
<reference evidence="2" key="1">
    <citation type="submission" date="2025-08" db="UniProtKB">
        <authorList>
            <consortium name="RefSeq"/>
        </authorList>
    </citation>
    <scope>IDENTIFICATION</scope>
    <source>
        <tissue evidence="2">Entire body</tissue>
    </source>
</reference>